<dbReference type="RefSeq" id="WP_190929881.1">
    <property type="nucleotide sequence ID" value="NZ_JACXJA010000028.1"/>
</dbReference>
<protein>
    <submittedName>
        <fullName evidence="1">Uncharacterized protein</fullName>
    </submittedName>
</protein>
<name>A0A927CCH8_9BACL</name>
<gene>
    <name evidence="1" type="ORF">IDH45_19905</name>
</gene>
<dbReference type="EMBL" id="JACXJA010000028">
    <property type="protein sequence ID" value="MBD2864252.1"/>
    <property type="molecule type" value="Genomic_DNA"/>
</dbReference>
<reference evidence="1" key="1">
    <citation type="submission" date="2020-09" db="EMBL/GenBank/DDBJ databases">
        <title>A novel bacterium of genus Paenibacillus, isolated from South China Sea.</title>
        <authorList>
            <person name="Huang H."/>
            <person name="Mo K."/>
            <person name="Hu Y."/>
        </authorList>
    </citation>
    <scope>NUCLEOTIDE SEQUENCE</scope>
    <source>
        <strain evidence="1">IB182363</strain>
    </source>
</reference>
<sequence>MAQKNGKASEAALLSLLLATGMTTACGSGKEGQEGKTNEPPQEPVELVLYYPFINDWDEEGLNQLLGEPLI</sequence>
<accession>A0A927CCH8</accession>
<dbReference type="PROSITE" id="PS51257">
    <property type="entry name" value="PROKAR_LIPOPROTEIN"/>
    <property type="match status" value="1"/>
</dbReference>
<comment type="caution">
    <text evidence="1">The sequence shown here is derived from an EMBL/GenBank/DDBJ whole genome shotgun (WGS) entry which is preliminary data.</text>
</comment>
<organism evidence="1 2">
    <name type="scientific">Paenibacillus oceani</name>
    <dbReference type="NCBI Taxonomy" id="2772510"/>
    <lineage>
        <taxon>Bacteria</taxon>
        <taxon>Bacillati</taxon>
        <taxon>Bacillota</taxon>
        <taxon>Bacilli</taxon>
        <taxon>Bacillales</taxon>
        <taxon>Paenibacillaceae</taxon>
        <taxon>Paenibacillus</taxon>
    </lineage>
</organism>
<evidence type="ECO:0000313" key="1">
    <source>
        <dbReference type="EMBL" id="MBD2864252.1"/>
    </source>
</evidence>
<keyword evidence="2" id="KW-1185">Reference proteome</keyword>
<evidence type="ECO:0000313" key="2">
    <source>
        <dbReference type="Proteomes" id="UP000639396"/>
    </source>
</evidence>
<proteinExistence type="predicted"/>
<dbReference type="Proteomes" id="UP000639396">
    <property type="component" value="Unassembled WGS sequence"/>
</dbReference>
<dbReference type="AlphaFoldDB" id="A0A927CCH8"/>